<sequence length="54" mass="6235">MTIRIETQWTTSTTEFNNSDVTMAQIAEALRGMLLSNGWHIDIIDEYIKTETDE</sequence>
<evidence type="ECO:0000313" key="1">
    <source>
        <dbReference type="EMBL" id="CAB4136119.1"/>
    </source>
</evidence>
<name>A0A6J5LWP6_9CAUD</name>
<gene>
    <name evidence="1" type="ORF">UFOVP299_15</name>
</gene>
<accession>A0A6J5LWP6</accession>
<proteinExistence type="predicted"/>
<reference evidence="1" key="1">
    <citation type="submission" date="2020-04" db="EMBL/GenBank/DDBJ databases">
        <authorList>
            <person name="Chiriac C."/>
            <person name="Salcher M."/>
            <person name="Ghai R."/>
            <person name="Kavagutti S V."/>
        </authorList>
    </citation>
    <scope>NUCLEOTIDE SEQUENCE</scope>
</reference>
<organism evidence="1">
    <name type="scientific">uncultured Caudovirales phage</name>
    <dbReference type="NCBI Taxonomy" id="2100421"/>
    <lineage>
        <taxon>Viruses</taxon>
        <taxon>Duplodnaviria</taxon>
        <taxon>Heunggongvirae</taxon>
        <taxon>Uroviricota</taxon>
        <taxon>Caudoviricetes</taxon>
        <taxon>Peduoviridae</taxon>
        <taxon>Maltschvirus</taxon>
        <taxon>Maltschvirus maltsch</taxon>
    </lineage>
</organism>
<protein>
    <submittedName>
        <fullName evidence="1">Uncharacterized protein</fullName>
    </submittedName>
</protein>
<dbReference type="EMBL" id="LR796313">
    <property type="protein sequence ID" value="CAB4136119.1"/>
    <property type="molecule type" value="Genomic_DNA"/>
</dbReference>